<reference evidence="10" key="1">
    <citation type="journal article" date="2012" name="Proc. Natl. Acad. Sci. U.S.A.">
        <title>Antigenic diversity is generated by distinct evolutionary mechanisms in African trypanosome species.</title>
        <authorList>
            <person name="Jackson A.P."/>
            <person name="Berry A."/>
            <person name="Aslett M."/>
            <person name="Allison H.C."/>
            <person name="Burton P."/>
            <person name="Vavrova-Anderson J."/>
            <person name="Brown R."/>
            <person name="Browne H."/>
            <person name="Corton N."/>
            <person name="Hauser H."/>
            <person name="Gamble J."/>
            <person name="Gilderthorp R."/>
            <person name="Marcello L."/>
            <person name="McQuillan J."/>
            <person name="Otto T.D."/>
            <person name="Quail M.A."/>
            <person name="Sanders M.J."/>
            <person name="van Tonder A."/>
            <person name="Ginger M.L."/>
            <person name="Field M.C."/>
            <person name="Barry J.D."/>
            <person name="Hertz-Fowler C."/>
            <person name="Berriman M."/>
        </authorList>
    </citation>
    <scope>NUCLEOTIDE SEQUENCE</scope>
    <source>
        <strain evidence="10">IL3000</strain>
    </source>
</reference>
<comment type="similarity">
    <text evidence="1 6">Belongs to the NMT family.</text>
</comment>
<dbReference type="Pfam" id="PF01233">
    <property type="entry name" value="NMT"/>
    <property type="match status" value="1"/>
</dbReference>
<feature type="domain" description="Glycylpeptide N-tetradecanoyltransferase C-terminal" evidence="9">
    <location>
        <begin position="338"/>
        <end position="436"/>
    </location>
</feature>
<dbReference type="AlphaFoldDB" id="G0UYG5"/>
<feature type="compositionally biased region" description="Basic and acidic residues" evidence="7">
    <location>
        <begin position="320"/>
        <end position="338"/>
    </location>
</feature>
<name>G0UYG5_TRYCI</name>
<dbReference type="PROSITE" id="PS00975">
    <property type="entry name" value="NMT_1"/>
    <property type="match status" value="1"/>
</dbReference>
<dbReference type="InterPro" id="IPR022677">
    <property type="entry name" value="NMT_C"/>
</dbReference>
<dbReference type="InterPro" id="IPR000903">
    <property type="entry name" value="NMT"/>
</dbReference>
<evidence type="ECO:0000256" key="3">
    <source>
        <dbReference type="ARBA" id="ARBA00022679"/>
    </source>
</evidence>
<evidence type="ECO:0000256" key="7">
    <source>
        <dbReference type="SAM" id="MobiDB-lite"/>
    </source>
</evidence>
<dbReference type="GO" id="GO:0005737">
    <property type="term" value="C:cytoplasm"/>
    <property type="evidence" value="ECO:0007669"/>
    <property type="project" value="TreeGrafter"/>
</dbReference>
<dbReference type="InterPro" id="IPR022676">
    <property type="entry name" value="NMT_N"/>
</dbReference>
<feature type="domain" description="Glycylpeptide N-tetradecanoyltransferase N-terminal" evidence="8">
    <location>
        <begin position="33"/>
        <end position="207"/>
    </location>
</feature>
<dbReference type="VEuPathDB" id="TriTrypDB:TcIL3000_10_12130"/>
<accession>G0UYG5</accession>
<dbReference type="EMBL" id="HE575323">
    <property type="protein sequence ID" value="CCC94432.1"/>
    <property type="molecule type" value="Genomic_DNA"/>
</dbReference>
<gene>
    <name evidence="10" type="ORF">TCIL3000_10_12130</name>
</gene>
<protein>
    <recommendedName>
        <fullName evidence="2 5">Glycylpeptide N-tetradecanoyltransferase</fullName>
        <ecNumber evidence="2 5">2.3.1.97</ecNumber>
    </recommendedName>
</protein>
<comment type="catalytic activity">
    <reaction evidence="5">
        <text>N-terminal glycyl-[protein] + tetradecanoyl-CoA = N-tetradecanoylglycyl-[protein] + CoA + H(+)</text>
        <dbReference type="Rhea" id="RHEA:15521"/>
        <dbReference type="Rhea" id="RHEA-COMP:12666"/>
        <dbReference type="Rhea" id="RHEA-COMP:12667"/>
        <dbReference type="ChEBI" id="CHEBI:15378"/>
        <dbReference type="ChEBI" id="CHEBI:57287"/>
        <dbReference type="ChEBI" id="CHEBI:57385"/>
        <dbReference type="ChEBI" id="CHEBI:64723"/>
        <dbReference type="ChEBI" id="CHEBI:133050"/>
        <dbReference type="EC" id="2.3.1.97"/>
    </reaction>
</comment>
<dbReference type="PANTHER" id="PTHR11377">
    <property type="entry name" value="N-MYRISTOYL TRANSFERASE"/>
    <property type="match status" value="1"/>
</dbReference>
<sequence>MTTDLKPRDRFWVSQPVLQLEDPDPSTVGLIKEQTIDEVSTEPLPIPPAYEWWTPNVEDPEDLRHIYSLLRDNYVEDRESMFRFNYSQEFLRWALTPPGYRPSWHVAVRLKYDKTTLGFVAGIPITMRLGTPKRILEDRKKNNDDAVVNDYLEPQTICEINFLCVHKRLRSKNFGPTLIREVTRRVNLDNVWRAVYTSGTQITRPFAKGDYFHRNLNPEKLIEVRFSSIPEHYMRFQNPIAALNRVYRLPENTKVRGLRPMRPEDIVQVTQLLRDKLLSFDVAPVFNEEEVGHYLLPCDGVMYSYVVESETNVKAVKGNKNTDKDKNPKSEDKGNEEESSKKRITDFFSYYSLPSTIIGSQKYSVLKVAYIHYYVATKTPLCDLINDLLVIAQREGYDVCNAVNIYDNGSFLKELKFTPGDGNLFYYFYNWLYPTVKPSDVGLIML</sequence>
<dbReference type="InterPro" id="IPR022678">
    <property type="entry name" value="NMT_CS"/>
</dbReference>
<keyword evidence="3 5" id="KW-0808">Transferase</keyword>
<dbReference type="Pfam" id="PF02799">
    <property type="entry name" value="NMT_C"/>
    <property type="match status" value="2"/>
</dbReference>
<dbReference type="InterPro" id="IPR016181">
    <property type="entry name" value="Acyl_CoA_acyltransferase"/>
</dbReference>
<evidence type="ECO:0000256" key="4">
    <source>
        <dbReference type="ARBA" id="ARBA00023315"/>
    </source>
</evidence>
<comment type="function">
    <text evidence="5">Adds a myristoyl group to the N-terminal glycine residue of certain cellular proteins.</text>
</comment>
<evidence type="ECO:0000259" key="9">
    <source>
        <dbReference type="Pfam" id="PF02799"/>
    </source>
</evidence>
<feature type="region of interest" description="Disordered" evidence="7">
    <location>
        <begin position="316"/>
        <end position="338"/>
    </location>
</feature>
<dbReference type="PANTHER" id="PTHR11377:SF5">
    <property type="entry name" value="GLYCYLPEPTIDE N-TETRADECANOYLTRANSFERASE"/>
    <property type="match status" value="1"/>
</dbReference>
<evidence type="ECO:0000256" key="2">
    <source>
        <dbReference type="ARBA" id="ARBA00012923"/>
    </source>
</evidence>
<dbReference type="SUPFAM" id="SSF55729">
    <property type="entry name" value="Acyl-CoA N-acyltransferases (Nat)"/>
    <property type="match status" value="2"/>
</dbReference>
<keyword evidence="4 5" id="KW-0012">Acyltransferase</keyword>
<dbReference type="PIRSF" id="PIRSF015892">
    <property type="entry name" value="N-myristl_transf"/>
    <property type="match status" value="1"/>
</dbReference>
<feature type="domain" description="Glycylpeptide N-tetradecanoyltransferase C-terminal" evidence="9">
    <location>
        <begin position="223"/>
        <end position="312"/>
    </location>
</feature>
<evidence type="ECO:0000259" key="8">
    <source>
        <dbReference type="Pfam" id="PF01233"/>
    </source>
</evidence>
<evidence type="ECO:0000256" key="1">
    <source>
        <dbReference type="ARBA" id="ARBA00009469"/>
    </source>
</evidence>
<dbReference type="Gene3D" id="3.40.630.170">
    <property type="match status" value="2"/>
</dbReference>
<evidence type="ECO:0000313" key="10">
    <source>
        <dbReference type="EMBL" id="CCC94432.1"/>
    </source>
</evidence>
<evidence type="ECO:0000256" key="6">
    <source>
        <dbReference type="RuleBase" id="RU004178"/>
    </source>
</evidence>
<dbReference type="EC" id="2.3.1.97" evidence="2 5"/>
<organism evidence="10">
    <name type="scientific">Trypanosoma congolense (strain IL3000)</name>
    <dbReference type="NCBI Taxonomy" id="1068625"/>
    <lineage>
        <taxon>Eukaryota</taxon>
        <taxon>Discoba</taxon>
        <taxon>Euglenozoa</taxon>
        <taxon>Kinetoplastea</taxon>
        <taxon>Metakinetoplastina</taxon>
        <taxon>Trypanosomatida</taxon>
        <taxon>Trypanosomatidae</taxon>
        <taxon>Trypanosoma</taxon>
        <taxon>Nannomonas</taxon>
    </lineage>
</organism>
<proteinExistence type="inferred from homology"/>
<evidence type="ECO:0000256" key="5">
    <source>
        <dbReference type="RuleBase" id="RU000586"/>
    </source>
</evidence>
<dbReference type="GO" id="GO:0004379">
    <property type="term" value="F:glycylpeptide N-tetradecanoyltransferase activity"/>
    <property type="evidence" value="ECO:0007669"/>
    <property type="project" value="UniProtKB-EC"/>
</dbReference>